<dbReference type="EMBL" id="JAYGJQ010000002">
    <property type="protein sequence ID" value="MEA9357262.1"/>
    <property type="molecule type" value="Genomic_DNA"/>
</dbReference>
<evidence type="ECO:0000313" key="1">
    <source>
        <dbReference type="EMBL" id="MEA9357262.1"/>
    </source>
</evidence>
<name>A0ABU5VW36_9BACT</name>
<accession>A0ABU5VW36</accession>
<dbReference type="Proteomes" id="UP001302274">
    <property type="component" value="Unassembled WGS sequence"/>
</dbReference>
<protein>
    <submittedName>
        <fullName evidence="1">SRPBCC family protein</fullName>
    </submittedName>
</protein>
<evidence type="ECO:0000313" key="2">
    <source>
        <dbReference type="Proteomes" id="UP001302274"/>
    </source>
</evidence>
<keyword evidence="2" id="KW-1185">Reference proteome</keyword>
<proteinExistence type="predicted"/>
<dbReference type="InterPro" id="IPR019587">
    <property type="entry name" value="Polyketide_cyclase/dehydratase"/>
</dbReference>
<dbReference type="SUPFAM" id="SSF55961">
    <property type="entry name" value="Bet v1-like"/>
    <property type="match status" value="1"/>
</dbReference>
<dbReference type="Gene3D" id="3.30.530.20">
    <property type="match status" value="1"/>
</dbReference>
<reference evidence="1 2" key="1">
    <citation type="submission" date="2023-11" db="EMBL/GenBank/DDBJ databases">
        <title>A Novel Polar Bacteriovorax (B. antarcticus) Isolated from the Biocrust in Antarctica.</title>
        <authorList>
            <person name="Mun W."/>
            <person name="Choi S.Y."/>
            <person name="Mitchell R.J."/>
        </authorList>
    </citation>
    <scope>NUCLEOTIDE SEQUENCE [LARGE SCALE GENOMIC DNA]</scope>
    <source>
        <strain evidence="1 2">PP10</strain>
    </source>
</reference>
<sequence>MKLKIFFSLLSVLVLFLIYVSTREGKFNYSVTMPVNAPVEKIFPYLSDLKLGSEWSPFEKVDPDMKKEYVGNKLIFDGNSKAGSGSVEILKVVPNESVELKLIMTKPFKAENLITYKVVPTQNGVDFTWSMSGDGGYMGKLMNVFIDCEKMITDQFRSGINNLKQIVEK</sequence>
<dbReference type="RefSeq" id="WP_323577194.1">
    <property type="nucleotide sequence ID" value="NZ_JAYGJQ010000002.1"/>
</dbReference>
<dbReference type="CDD" id="cd07818">
    <property type="entry name" value="SRPBCC_1"/>
    <property type="match status" value="1"/>
</dbReference>
<gene>
    <name evidence="1" type="ORF">SHI21_13640</name>
</gene>
<organism evidence="1 2">
    <name type="scientific">Bacteriovorax antarcticus</name>
    <dbReference type="NCBI Taxonomy" id="3088717"/>
    <lineage>
        <taxon>Bacteria</taxon>
        <taxon>Pseudomonadati</taxon>
        <taxon>Bdellovibrionota</taxon>
        <taxon>Bacteriovoracia</taxon>
        <taxon>Bacteriovoracales</taxon>
        <taxon>Bacteriovoracaceae</taxon>
        <taxon>Bacteriovorax</taxon>
    </lineage>
</organism>
<dbReference type="InterPro" id="IPR023393">
    <property type="entry name" value="START-like_dom_sf"/>
</dbReference>
<dbReference type="Pfam" id="PF10604">
    <property type="entry name" value="Polyketide_cyc2"/>
    <property type="match status" value="1"/>
</dbReference>
<comment type="caution">
    <text evidence="1">The sequence shown here is derived from an EMBL/GenBank/DDBJ whole genome shotgun (WGS) entry which is preliminary data.</text>
</comment>